<organism evidence="1 2">
    <name type="scientific">Cytobacillus spartinae</name>
    <dbReference type="NCBI Taxonomy" id="3299023"/>
    <lineage>
        <taxon>Bacteria</taxon>
        <taxon>Bacillati</taxon>
        <taxon>Bacillota</taxon>
        <taxon>Bacilli</taxon>
        <taxon>Bacillales</taxon>
        <taxon>Bacillaceae</taxon>
        <taxon>Cytobacillus</taxon>
    </lineage>
</organism>
<sequence>MEQNEAITVKCLPCNHEFSYVRTAGDENSRDDYYIQCPNCETGEDVGTSYPQTFEVLKKPVTLKDQVTLFREKMIQFAEEKKQLLELLAEMDEAFDFCGTDIPTLLEDRHFDLMRAALSLLQDHDYAREEHR</sequence>
<gene>
    <name evidence="1" type="ORF">ACFYKX_10975</name>
</gene>
<evidence type="ECO:0000313" key="1">
    <source>
        <dbReference type="EMBL" id="MFE8701116.1"/>
    </source>
</evidence>
<reference evidence="1 2" key="1">
    <citation type="submission" date="2024-08" db="EMBL/GenBank/DDBJ databases">
        <title>Two novel Cytobacillus novel species.</title>
        <authorList>
            <person name="Liu G."/>
        </authorList>
    </citation>
    <scope>NUCLEOTIDE SEQUENCE [LARGE SCALE GENOMIC DNA]</scope>
    <source>
        <strain evidence="1 2">FJAT-54145</strain>
    </source>
</reference>
<evidence type="ECO:0000313" key="2">
    <source>
        <dbReference type="Proteomes" id="UP001601059"/>
    </source>
</evidence>
<dbReference type="EMBL" id="JBIACK010000004">
    <property type="protein sequence ID" value="MFE8701116.1"/>
    <property type="molecule type" value="Genomic_DNA"/>
</dbReference>
<keyword evidence="2" id="KW-1185">Reference proteome</keyword>
<proteinExistence type="predicted"/>
<dbReference type="Proteomes" id="UP001601059">
    <property type="component" value="Unassembled WGS sequence"/>
</dbReference>
<name>A0ABW6KAA0_9BACI</name>
<dbReference type="RefSeq" id="WP_389360950.1">
    <property type="nucleotide sequence ID" value="NZ_JBIACK010000004.1"/>
</dbReference>
<protein>
    <submittedName>
        <fullName evidence="1">Uncharacterized protein</fullName>
    </submittedName>
</protein>
<accession>A0ABW6KAA0</accession>
<comment type="caution">
    <text evidence="1">The sequence shown here is derived from an EMBL/GenBank/DDBJ whole genome shotgun (WGS) entry which is preliminary data.</text>
</comment>